<feature type="domain" description="BFN" evidence="2">
    <location>
        <begin position="3"/>
        <end position="131"/>
    </location>
</feature>
<evidence type="ECO:0000313" key="3">
    <source>
        <dbReference type="EMBL" id="AHI22752.1"/>
    </source>
</evidence>
<dbReference type="GO" id="GO:0004518">
    <property type="term" value="F:nuclease activity"/>
    <property type="evidence" value="ECO:0007669"/>
    <property type="project" value="InterPro"/>
</dbReference>
<dbReference type="EMBL" id="CP004353">
    <property type="protein sequence ID" value="AHI22752.1"/>
    <property type="molecule type" value="Genomic_DNA"/>
</dbReference>
<dbReference type="Proteomes" id="UP000019222">
    <property type="component" value="Chromosome"/>
</dbReference>
<keyword evidence="4" id="KW-1185">Reference proteome</keyword>
<dbReference type="Pfam" id="PF02577">
    <property type="entry name" value="BFN_dom"/>
    <property type="match status" value="1"/>
</dbReference>
<feature type="region of interest" description="Disordered" evidence="1">
    <location>
        <begin position="181"/>
        <end position="200"/>
    </location>
</feature>
<dbReference type="eggNOG" id="COG1259">
    <property type="taxonomic scope" value="Bacteria"/>
</dbReference>
<dbReference type="InterPro" id="IPR036104">
    <property type="entry name" value="BFN_sf"/>
</dbReference>
<dbReference type="Gene3D" id="3.10.690.10">
    <property type="entry name" value="Bifunctional nuclease domain"/>
    <property type="match status" value="1"/>
</dbReference>
<protein>
    <recommendedName>
        <fullName evidence="2">BFN domain-containing protein</fullName>
    </recommendedName>
</protein>
<dbReference type="STRING" id="1224164.B843_06835"/>
<accession>W5Y0K3</accession>
<organism evidence="3 4">
    <name type="scientific">Corynebacterium vitaeruminis DSM 20294</name>
    <dbReference type="NCBI Taxonomy" id="1224164"/>
    <lineage>
        <taxon>Bacteria</taxon>
        <taxon>Bacillati</taxon>
        <taxon>Actinomycetota</taxon>
        <taxon>Actinomycetes</taxon>
        <taxon>Mycobacteriales</taxon>
        <taxon>Corynebacteriaceae</taxon>
        <taxon>Corynebacterium</taxon>
    </lineage>
</organism>
<evidence type="ECO:0000259" key="2">
    <source>
        <dbReference type="PROSITE" id="PS51658"/>
    </source>
</evidence>
<dbReference type="PROSITE" id="PS51658">
    <property type="entry name" value="BFN"/>
    <property type="match status" value="1"/>
</dbReference>
<dbReference type="SUPFAM" id="SSF103256">
    <property type="entry name" value="Hypothetical protein TM0160"/>
    <property type="match status" value="1"/>
</dbReference>
<dbReference type="InterPro" id="IPR003729">
    <property type="entry name" value="Bi_nuclease_dom"/>
</dbReference>
<dbReference type="HOGENOM" id="CLU_096111_0_0_11"/>
<name>W5Y0K3_9CORY</name>
<sequence length="200" mass="22340">MSFVEIEYLNIHFLPPENEPCAIFRWRERNRYLPVWMSVDDALLIEAREADAAPRRPLTHDVLVETLTRLTSGVSEIRIVSYYEGVFIASIVLNDGEELDVRTSDALAVARIMGLPILADEEVLAQASIFIADGDVEGYLGFPPLSEAEAPAERRDTQADADFEQLMANMGVSEEDLLSADWDDLDDGFDTEDGPDSSER</sequence>
<evidence type="ECO:0000256" key="1">
    <source>
        <dbReference type="SAM" id="MobiDB-lite"/>
    </source>
</evidence>
<dbReference type="RefSeq" id="WP_025252776.1">
    <property type="nucleotide sequence ID" value="NZ_CP004353.1"/>
</dbReference>
<reference evidence="3 4" key="1">
    <citation type="submission" date="2013-02" db="EMBL/GenBank/DDBJ databases">
        <title>The complete genome sequence of Corynebacterium vitaeruminis DSM 20294.</title>
        <authorList>
            <person name="Ruckert C."/>
            <person name="Albersmeier A."/>
            <person name="Kalinowski J."/>
        </authorList>
    </citation>
    <scope>NUCLEOTIDE SEQUENCE [LARGE SCALE GENOMIC DNA]</scope>
    <source>
        <strain evidence="4">ATCC 10234</strain>
    </source>
</reference>
<gene>
    <name evidence="3" type="ORF">B843_06835</name>
</gene>
<evidence type="ECO:0000313" key="4">
    <source>
        <dbReference type="Proteomes" id="UP000019222"/>
    </source>
</evidence>
<dbReference type="KEGG" id="cvt:B843_06835"/>
<proteinExistence type="predicted"/>
<dbReference type="PATRIC" id="fig|1224164.3.peg.1368"/>
<dbReference type="AlphaFoldDB" id="W5Y0K3"/>